<sequence length="123" mass="13844">MMENHRKTESKSGKHPNSLANLKPFKPGAEWTGNAGGVPKGTIFVTDRVRRKLADRSYDNKFEQIADNLINRAVTKDNALVNLLDRTEGKVPDKKEHSGTIKLVVEYRDKPIDEDVDDSQVNI</sequence>
<evidence type="ECO:0000313" key="3">
    <source>
        <dbReference type="EMBL" id="QJA85373.1"/>
    </source>
</evidence>
<reference evidence="2" key="1">
    <citation type="submission" date="2020-03" db="EMBL/GenBank/DDBJ databases">
        <title>The deep terrestrial virosphere.</title>
        <authorList>
            <person name="Holmfeldt K."/>
            <person name="Nilsson E."/>
            <person name="Simone D."/>
            <person name="Lopez-Fernandez M."/>
            <person name="Wu X."/>
            <person name="de Brujin I."/>
            <person name="Lundin D."/>
            <person name="Andersson A."/>
            <person name="Bertilsson S."/>
            <person name="Dopson M."/>
        </authorList>
    </citation>
    <scope>NUCLEOTIDE SEQUENCE</scope>
    <source>
        <strain evidence="2">MM415A02659</strain>
        <strain evidence="3">MM415B02229</strain>
    </source>
</reference>
<organism evidence="2">
    <name type="scientific">viral metagenome</name>
    <dbReference type="NCBI Taxonomy" id="1070528"/>
    <lineage>
        <taxon>unclassified sequences</taxon>
        <taxon>metagenomes</taxon>
        <taxon>organismal metagenomes</taxon>
    </lineage>
</organism>
<proteinExistence type="predicted"/>
<accession>A0A6M3JRV0</accession>
<gene>
    <name evidence="2" type="ORF">MM415A02659_0007</name>
    <name evidence="3" type="ORF">MM415B02229_0011</name>
</gene>
<evidence type="ECO:0000313" key="2">
    <source>
        <dbReference type="EMBL" id="QJA72650.1"/>
    </source>
</evidence>
<name>A0A6M3JRV0_9ZZZZ</name>
<dbReference type="EMBL" id="MT141968">
    <property type="protein sequence ID" value="QJA72650.1"/>
    <property type="molecule type" value="Genomic_DNA"/>
</dbReference>
<feature type="compositionally biased region" description="Basic and acidic residues" evidence="1">
    <location>
        <begin position="1"/>
        <end position="12"/>
    </location>
</feature>
<dbReference type="AlphaFoldDB" id="A0A6M3JRV0"/>
<evidence type="ECO:0000256" key="1">
    <source>
        <dbReference type="SAM" id="MobiDB-lite"/>
    </source>
</evidence>
<feature type="region of interest" description="Disordered" evidence="1">
    <location>
        <begin position="1"/>
        <end position="37"/>
    </location>
</feature>
<protein>
    <submittedName>
        <fullName evidence="2">Uncharacterized protein</fullName>
    </submittedName>
</protein>
<dbReference type="EMBL" id="MT142570">
    <property type="protein sequence ID" value="QJA85373.1"/>
    <property type="molecule type" value="Genomic_DNA"/>
</dbReference>